<feature type="region of interest" description="Disordered" evidence="1">
    <location>
        <begin position="120"/>
        <end position="227"/>
    </location>
</feature>
<dbReference type="AlphaFoldDB" id="A0A6C0B4V0"/>
<accession>A0A6C0B4V0</accession>
<organism evidence="2">
    <name type="scientific">viral metagenome</name>
    <dbReference type="NCBI Taxonomy" id="1070528"/>
    <lineage>
        <taxon>unclassified sequences</taxon>
        <taxon>metagenomes</taxon>
        <taxon>organismal metagenomes</taxon>
    </lineage>
</organism>
<dbReference type="SUPFAM" id="SSF46565">
    <property type="entry name" value="Chaperone J-domain"/>
    <property type="match status" value="1"/>
</dbReference>
<evidence type="ECO:0000313" key="2">
    <source>
        <dbReference type="EMBL" id="QHS87052.1"/>
    </source>
</evidence>
<dbReference type="EMBL" id="MN739076">
    <property type="protein sequence ID" value="QHS87052.1"/>
    <property type="molecule type" value="Genomic_DNA"/>
</dbReference>
<dbReference type="InterPro" id="IPR036869">
    <property type="entry name" value="J_dom_sf"/>
</dbReference>
<name>A0A6C0B4V0_9ZZZZ</name>
<sequence>MDQIPIQYIINLDKSYNDIIIKIKSDIDNFNSYLYDFIIKNYNHGETDHHDGNKQPDKPDDTSSPKKYDQYNFKKDSLIVFNFNKPYYETETFNNLINGYNKYIEKDILKENDLYGGGAENDLSGDGVENDLSGGGAENDLSGGGAENDLSGGAENDLSGGGKNDLSGGAENDLSGGAENDLSGGAENDLSGGGGEGKDGETEPAKKNTSNNTGTELPPNANPKKNITISSYKIPPLVFPTKKKIIRKYYKKLIVKLHPDKIDSENTVKFQKYFSECKKAKKLNCLYKCWLLSKKIGIKVKKTENITKAFLKEINILKVYIEERENSIINKWINSNNNDEKDLLIIQYITTFL</sequence>
<feature type="compositionally biased region" description="Gly residues" evidence="1">
    <location>
        <begin position="133"/>
        <end position="146"/>
    </location>
</feature>
<proteinExistence type="predicted"/>
<protein>
    <recommendedName>
        <fullName evidence="3">J domain-containing protein</fullName>
    </recommendedName>
</protein>
<reference evidence="2" key="1">
    <citation type="journal article" date="2020" name="Nature">
        <title>Giant virus diversity and host interactions through global metagenomics.</title>
        <authorList>
            <person name="Schulz F."/>
            <person name="Roux S."/>
            <person name="Paez-Espino D."/>
            <person name="Jungbluth S."/>
            <person name="Walsh D.A."/>
            <person name="Denef V.J."/>
            <person name="McMahon K.D."/>
            <person name="Konstantinidis K.T."/>
            <person name="Eloe-Fadrosh E.A."/>
            <person name="Kyrpides N.C."/>
            <person name="Woyke T."/>
        </authorList>
    </citation>
    <scope>NUCLEOTIDE SEQUENCE</scope>
    <source>
        <strain evidence="2">GVMAG-M-3300009422-16</strain>
    </source>
</reference>
<feature type="compositionally biased region" description="Basic and acidic residues" evidence="1">
    <location>
        <begin position="196"/>
        <end position="206"/>
    </location>
</feature>
<feature type="region of interest" description="Disordered" evidence="1">
    <location>
        <begin position="48"/>
        <end position="69"/>
    </location>
</feature>
<evidence type="ECO:0000256" key="1">
    <source>
        <dbReference type="SAM" id="MobiDB-lite"/>
    </source>
</evidence>
<evidence type="ECO:0008006" key="3">
    <source>
        <dbReference type="Google" id="ProtNLM"/>
    </source>
</evidence>